<dbReference type="Proteomes" id="UP000325577">
    <property type="component" value="Linkage Group LG15"/>
</dbReference>
<sequence>MQPSGDGGGGGGELSRGLARFRSAPATWLETLLESEEEDDSLKPTQCLTQVHPTNSGTPTTGNSASSYVSAADPGLFDASGGASGLGFLRQNSSPAELLAQISSGSDGYFSNFGIPANYDYLSSTINVSPSSKQPREVDSEAPISQIFISVEGRAWWNEWFVGC</sequence>
<organism evidence="2 3">
    <name type="scientific">Nyssa sinensis</name>
    <dbReference type="NCBI Taxonomy" id="561372"/>
    <lineage>
        <taxon>Eukaryota</taxon>
        <taxon>Viridiplantae</taxon>
        <taxon>Streptophyta</taxon>
        <taxon>Embryophyta</taxon>
        <taxon>Tracheophyta</taxon>
        <taxon>Spermatophyta</taxon>
        <taxon>Magnoliopsida</taxon>
        <taxon>eudicotyledons</taxon>
        <taxon>Gunneridae</taxon>
        <taxon>Pentapetalae</taxon>
        <taxon>asterids</taxon>
        <taxon>Cornales</taxon>
        <taxon>Nyssaceae</taxon>
        <taxon>Nyssa</taxon>
    </lineage>
</organism>
<feature type="compositionally biased region" description="Polar residues" evidence="1">
    <location>
        <begin position="43"/>
        <end position="69"/>
    </location>
</feature>
<evidence type="ECO:0000256" key="1">
    <source>
        <dbReference type="SAM" id="MobiDB-lite"/>
    </source>
</evidence>
<proteinExistence type="predicted"/>
<keyword evidence="3" id="KW-1185">Reference proteome</keyword>
<protein>
    <submittedName>
        <fullName evidence="2">Uncharacterized protein</fullName>
    </submittedName>
</protein>
<accession>A0A5J5B600</accession>
<feature type="region of interest" description="Disordered" evidence="1">
    <location>
        <begin position="34"/>
        <end position="69"/>
    </location>
</feature>
<dbReference type="AlphaFoldDB" id="A0A5J5B600"/>
<evidence type="ECO:0000313" key="2">
    <source>
        <dbReference type="EMBL" id="KAA8538675.1"/>
    </source>
</evidence>
<gene>
    <name evidence="2" type="ORF">F0562_028283</name>
</gene>
<evidence type="ECO:0000313" key="3">
    <source>
        <dbReference type="Proteomes" id="UP000325577"/>
    </source>
</evidence>
<reference evidence="2 3" key="1">
    <citation type="submission" date="2019-09" db="EMBL/GenBank/DDBJ databases">
        <title>A chromosome-level genome assembly of the Chinese tupelo Nyssa sinensis.</title>
        <authorList>
            <person name="Yang X."/>
            <person name="Kang M."/>
            <person name="Yang Y."/>
            <person name="Xiong H."/>
            <person name="Wang M."/>
            <person name="Zhang Z."/>
            <person name="Wang Z."/>
            <person name="Wu H."/>
            <person name="Ma T."/>
            <person name="Liu J."/>
            <person name="Xi Z."/>
        </authorList>
    </citation>
    <scope>NUCLEOTIDE SEQUENCE [LARGE SCALE GENOMIC DNA]</scope>
    <source>
        <strain evidence="2">J267</strain>
        <tissue evidence="2">Leaf</tissue>
    </source>
</reference>
<dbReference type="OrthoDB" id="2019494at2759"/>
<dbReference type="EMBL" id="CM018038">
    <property type="protein sequence ID" value="KAA8538675.1"/>
    <property type="molecule type" value="Genomic_DNA"/>
</dbReference>
<name>A0A5J5B600_9ASTE</name>